<feature type="compositionally biased region" description="Basic and acidic residues" evidence="5">
    <location>
        <begin position="484"/>
        <end position="495"/>
    </location>
</feature>
<feature type="region of interest" description="Disordered" evidence="5">
    <location>
        <begin position="127"/>
        <end position="161"/>
    </location>
</feature>
<dbReference type="GO" id="GO:0003729">
    <property type="term" value="F:mRNA binding"/>
    <property type="evidence" value="ECO:0007669"/>
    <property type="project" value="TreeGrafter"/>
</dbReference>
<evidence type="ECO:0000313" key="8">
    <source>
        <dbReference type="Proteomes" id="UP001212997"/>
    </source>
</evidence>
<dbReference type="SUPFAM" id="SSF54928">
    <property type="entry name" value="RNA-binding domain, RBD"/>
    <property type="match status" value="1"/>
</dbReference>
<gene>
    <name evidence="7" type="ORF">NLI96_g10441</name>
</gene>
<dbReference type="GO" id="GO:0005730">
    <property type="term" value="C:nucleolus"/>
    <property type="evidence" value="ECO:0007669"/>
    <property type="project" value="TreeGrafter"/>
</dbReference>
<dbReference type="AlphaFoldDB" id="A0AAD5Y9B0"/>
<feature type="compositionally biased region" description="Basic and acidic residues" evidence="5">
    <location>
        <begin position="145"/>
        <end position="161"/>
    </location>
</feature>
<feature type="region of interest" description="Disordered" evidence="5">
    <location>
        <begin position="1"/>
        <end position="31"/>
    </location>
</feature>
<feature type="compositionally biased region" description="Basic and acidic residues" evidence="5">
    <location>
        <begin position="20"/>
        <end position="31"/>
    </location>
</feature>
<evidence type="ECO:0000256" key="3">
    <source>
        <dbReference type="ARBA" id="ARBA00023161"/>
    </source>
</evidence>
<dbReference type="GO" id="GO:0000184">
    <property type="term" value="P:nuclear-transcribed mRNA catabolic process, nonsense-mediated decay"/>
    <property type="evidence" value="ECO:0007669"/>
    <property type="project" value="UniProtKB-KW"/>
</dbReference>
<organism evidence="7 8">
    <name type="scientific">Meripilus lineatus</name>
    <dbReference type="NCBI Taxonomy" id="2056292"/>
    <lineage>
        <taxon>Eukaryota</taxon>
        <taxon>Fungi</taxon>
        <taxon>Dikarya</taxon>
        <taxon>Basidiomycota</taxon>
        <taxon>Agaricomycotina</taxon>
        <taxon>Agaricomycetes</taxon>
        <taxon>Polyporales</taxon>
        <taxon>Meripilaceae</taxon>
        <taxon>Meripilus</taxon>
    </lineage>
</organism>
<comment type="similarity">
    <text evidence="2">Belongs to the RENT3 family.</text>
</comment>
<proteinExistence type="inferred from homology"/>
<evidence type="ECO:0000259" key="6">
    <source>
        <dbReference type="Pfam" id="PF03467"/>
    </source>
</evidence>
<dbReference type="GO" id="GO:0045727">
    <property type="term" value="P:positive regulation of translation"/>
    <property type="evidence" value="ECO:0007669"/>
    <property type="project" value="TreeGrafter"/>
</dbReference>
<comment type="subcellular location">
    <subcellularLocation>
        <location evidence="1">Nucleus</location>
    </subcellularLocation>
</comment>
<dbReference type="InterPro" id="IPR005120">
    <property type="entry name" value="UPF3_dom"/>
</dbReference>
<feature type="compositionally biased region" description="Low complexity" evidence="5">
    <location>
        <begin position="416"/>
        <end position="452"/>
    </location>
</feature>
<feature type="region of interest" description="Disordered" evidence="5">
    <location>
        <begin position="65"/>
        <end position="89"/>
    </location>
</feature>
<dbReference type="InterPro" id="IPR039722">
    <property type="entry name" value="Upf3"/>
</dbReference>
<evidence type="ECO:0000256" key="1">
    <source>
        <dbReference type="ARBA" id="ARBA00004123"/>
    </source>
</evidence>
<protein>
    <recommendedName>
        <fullName evidence="6">UPF3 domain-containing protein</fullName>
    </recommendedName>
</protein>
<name>A0AAD5Y9B0_9APHY</name>
<evidence type="ECO:0000256" key="2">
    <source>
        <dbReference type="ARBA" id="ARBA00005991"/>
    </source>
</evidence>
<dbReference type="InterPro" id="IPR012677">
    <property type="entry name" value="Nucleotide-bd_a/b_plait_sf"/>
</dbReference>
<dbReference type="Proteomes" id="UP001212997">
    <property type="component" value="Unassembled WGS sequence"/>
</dbReference>
<dbReference type="PANTHER" id="PTHR13112:SF0">
    <property type="entry name" value="FI21285P1"/>
    <property type="match status" value="1"/>
</dbReference>
<evidence type="ECO:0000256" key="4">
    <source>
        <dbReference type="ARBA" id="ARBA00023242"/>
    </source>
</evidence>
<evidence type="ECO:0000313" key="7">
    <source>
        <dbReference type="EMBL" id="KAJ3477471.1"/>
    </source>
</evidence>
<dbReference type="GO" id="GO:0005737">
    <property type="term" value="C:cytoplasm"/>
    <property type="evidence" value="ECO:0007669"/>
    <property type="project" value="TreeGrafter"/>
</dbReference>
<feature type="compositionally biased region" description="Polar residues" evidence="5">
    <location>
        <begin position="522"/>
        <end position="543"/>
    </location>
</feature>
<dbReference type="EMBL" id="JANAWD010000591">
    <property type="protein sequence ID" value="KAJ3477471.1"/>
    <property type="molecule type" value="Genomic_DNA"/>
</dbReference>
<keyword evidence="3" id="KW-0866">Nonsense-mediated mRNA decay</keyword>
<keyword evidence="4" id="KW-0539">Nucleus</keyword>
<dbReference type="InterPro" id="IPR035979">
    <property type="entry name" value="RBD_domain_sf"/>
</dbReference>
<dbReference type="Gene3D" id="3.30.70.330">
    <property type="match status" value="1"/>
</dbReference>
<keyword evidence="8" id="KW-1185">Reference proteome</keyword>
<feature type="region of interest" description="Disordered" evidence="5">
    <location>
        <begin position="338"/>
        <end position="584"/>
    </location>
</feature>
<feature type="domain" description="UPF3" evidence="6">
    <location>
        <begin position="162"/>
        <end position="324"/>
    </location>
</feature>
<evidence type="ECO:0000256" key="5">
    <source>
        <dbReference type="SAM" id="MobiDB-lite"/>
    </source>
</evidence>
<sequence>MSVAHILPCRTSSDAATSPKLDRAPGQDHSGERIDEIHAAKESLWAQWLVVPEADDEMVFRMSMSTSKPVPVPSQPESAITPRSRPRTKVRQPLGRLGVLTSAIASKAPRTVFTVISSPTSPFMPPSVQILTSGEPAKQVTPKPKSKEKERKPRSSHRSQVERLKTIVRRLPPNLPEDVFWQSVQPWVTEETVTWKVYYQGKFRKRINKENTPSRAYIAFRSEELLATFSREYDGHIFRDKAGNESVAVVEFAPFQKVPSEKKKVDGRMGTIEKDEDYISFMESLKDTQTKTFDADTLEALVASTQPAPAPTSTPLLEALKAEKSAQKDKEAIQRNHAHYKDPIVASGLAPPVGGSKKEDTRKRSSGAPPPSKATETQPSKKGGQSPSTGQSSSKPTPPSPAKSGRGHRDRQASKSVSITISTPTPVTSPDTTITASPTSQTTPLATPATTPAPAPRRTRPVLGLGSRQFEAALSGAGVAISTSDRKARRERERQASVAATGDQAKTQAKDEPKAVPPVARSVTQPTPTILQRDSQQQTQGPVRSSAETSSTTPAATQREDAPSERGGRGRNRRGRGRGGRGAS</sequence>
<dbReference type="Pfam" id="PF03467">
    <property type="entry name" value="Smg4_UPF3"/>
    <property type="match status" value="1"/>
</dbReference>
<dbReference type="CDD" id="cd12455">
    <property type="entry name" value="RRM_like_Smg4_UPF3"/>
    <property type="match status" value="1"/>
</dbReference>
<comment type="caution">
    <text evidence="7">The sequence shown here is derived from an EMBL/GenBank/DDBJ whole genome shotgun (WGS) entry which is preliminary data.</text>
</comment>
<feature type="compositionally biased region" description="Low complexity" evidence="5">
    <location>
        <begin position="380"/>
        <end position="395"/>
    </location>
</feature>
<accession>A0AAD5Y9B0</accession>
<feature type="compositionally biased region" description="Low complexity" evidence="5">
    <location>
        <begin position="545"/>
        <end position="557"/>
    </location>
</feature>
<feature type="compositionally biased region" description="Basic residues" evidence="5">
    <location>
        <begin position="569"/>
        <end position="584"/>
    </location>
</feature>
<dbReference type="PANTHER" id="PTHR13112">
    <property type="entry name" value="UPF3 REGULATOR OF NONSENSE TRANSCRIPTS-LIKE PROTEIN"/>
    <property type="match status" value="1"/>
</dbReference>
<feature type="compositionally biased region" description="Basic and acidic residues" evidence="5">
    <location>
        <begin position="558"/>
        <end position="568"/>
    </location>
</feature>
<reference evidence="7" key="1">
    <citation type="submission" date="2022-07" db="EMBL/GenBank/DDBJ databases">
        <title>Genome Sequence of Physisporinus lineatus.</title>
        <authorList>
            <person name="Buettner E."/>
        </authorList>
    </citation>
    <scope>NUCLEOTIDE SEQUENCE</scope>
    <source>
        <strain evidence="7">VT162</strain>
    </source>
</reference>